<organism evidence="2 4">
    <name type="scientific">Acropora cervicornis</name>
    <name type="common">Staghorn coral</name>
    <dbReference type="NCBI Taxonomy" id="6130"/>
    <lineage>
        <taxon>Eukaryota</taxon>
        <taxon>Metazoa</taxon>
        <taxon>Cnidaria</taxon>
        <taxon>Anthozoa</taxon>
        <taxon>Hexacorallia</taxon>
        <taxon>Scleractinia</taxon>
        <taxon>Astrocoeniina</taxon>
        <taxon>Acroporidae</taxon>
        <taxon>Acropora</taxon>
    </lineage>
</organism>
<proteinExistence type="predicted"/>
<dbReference type="EMBL" id="JARQWQ010000074">
    <property type="protein sequence ID" value="KAK2553795.1"/>
    <property type="molecule type" value="Genomic_DNA"/>
</dbReference>
<keyword evidence="4" id="KW-1185">Reference proteome</keyword>
<evidence type="ECO:0000313" key="3">
    <source>
        <dbReference type="EMBL" id="KAK2553795.1"/>
    </source>
</evidence>
<reference evidence="2" key="1">
    <citation type="journal article" date="2023" name="G3 (Bethesda)">
        <title>Whole genome assembly and annotation of the endangered Caribbean coral Acropora cervicornis.</title>
        <authorList>
            <person name="Selwyn J.D."/>
            <person name="Vollmer S.V."/>
        </authorList>
    </citation>
    <scope>NUCLEOTIDE SEQUENCE</scope>
    <source>
        <strain evidence="2">K2</strain>
    </source>
</reference>
<evidence type="ECO:0000313" key="4">
    <source>
        <dbReference type="Proteomes" id="UP001249851"/>
    </source>
</evidence>
<protein>
    <submittedName>
        <fullName evidence="2">Uncharacterized protein</fullName>
    </submittedName>
</protein>
<evidence type="ECO:0000313" key="1">
    <source>
        <dbReference type="EMBL" id="KAK2546714.1"/>
    </source>
</evidence>
<reference evidence="2" key="2">
    <citation type="journal article" date="2023" name="Science">
        <title>Genomic signatures of disease resistance in endangered staghorn corals.</title>
        <authorList>
            <person name="Vollmer S.V."/>
            <person name="Selwyn J.D."/>
            <person name="Despard B.A."/>
            <person name="Roesel C.L."/>
        </authorList>
    </citation>
    <scope>NUCLEOTIDE SEQUENCE</scope>
    <source>
        <strain evidence="2">K2</strain>
    </source>
</reference>
<evidence type="ECO:0000313" key="2">
    <source>
        <dbReference type="EMBL" id="KAK2547671.1"/>
    </source>
</evidence>
<dbReference type="EMBL" id="JARQWQ010000172">
    <property type="protein sequence ID" value="KAK2547671.1"/>
    <property type="molecule type" value="Genomic_DNA"/>
</dbReference>
<accession>A0AAD9PRQ2</accession>
<dbReference type="AlphaFoldDB" id="A0AAD9PRQ2"/>
<dbReference type="Proteomes" id="UP001249851">
    <property type="component" value="Unassembled WGS sequence"/>
</dbReference>
<name>A0AAD9PRQ2_ACRCE</name>
<comment type="caution">
    <text evidence="2">The sequence shown here is derived from an EMBL/GenBank/DDBJ whole genome shotgun (WGS) entry which is preliminary data.</text>
</comment>
<sequence length="59" mass="6852">MLIDFHKRSKPVDVNMHQDKTKVMFNDCVRKSTISVDGKVIEEADSYVYSGRHPRETVI</sequence>
<gene>
    <name evidence="3" type="ORF">P5673_024775</name>
    <name evidence="2" type="ORF">P5673_032278</name>
    <name evidence="1" type="ORF">P5673_033661</name>
</gene>
<dbReference type="EMBL" id="JARQWQ010000317">
    <property type="protein sequence ID" value="KAK2546714.1"/>
    <property type="molecule type" value="Genomic_DNA"/>
</dbReference>